<proteinExistence type="predicted"/>
<feature type="transmembrane region" description="Helical" evidence="1">
    <location>
        <begin position="27"/>
        <end position="49"/>
    </location>
</feature>
<reference evidence="2 3" key="1">
    <citation type="journal article" date="2016" name="Nat. Commun.">
        <title>Thousands of microbial genomes shed light on interconnected biogeochemical processes in an aquifer system.</title>
        <authorList>
            <person name="Anantharaman K."/>
            <person name="Brown C.T."/>
            <person name="Hug L.A."/>
            <person name="Sharon I."/>
            <person name="Castelle C.J."/>
            <person name="Probst A.J."/>
            <person name="Thomas B.C."/>
            <person name="Singh A."/>
            <person name="Wilkins M.J."/>
            <person name="Karaoz U."/>
            <person name="Brodie E.L."/>
            <person name="Williams K.H."/>
            <person name="Hubbard S.S."/>
            <person name="Banfield J.F."/>
        </authorList>
    </citation>
    <scope>NUCLEOTIDE SEQUENCE [LARGE SCALE GENOMIC DNA]</scope>
    <source>
        <strain evidence="3">RIFCSPHIGHO2_01_FULL_58_15</strain>
    </source>
</reference>
<dbReference type="AlphaFoldDB" id="A0A1G2PK01"/>
<keyword evidence="1" id="KW-1133">Transmembrane helix</keyword>
<name>A0A1G2PK01_TERXR</name>
<evidence type="ECO:0000313" key="2">
    <source>
        <dbReference type="EMBL" id="OHA48650.1"/>
    </source>
</evidence>
<organism evidence="2 3">
    <name type="scientific">Terrybacteria sp. (strain RIFCSPHIGHO2_01_FULL_58_15)</name>
    <dbReference type="NCBI Taxonomy" id="1802363"/>
    <lineage>
        <taxon>Bacteria</taxon>
        <taxon>Candidatus Terryibacteriota</taxon>
    </lineage>
</organism>
<keyword evidence="1" id="KW-0812">Transmembrane</keyword>
<keyword evidence="1" id="KW-0472">Membrane</keyword>
<protein>
    <submittedName>
        <fullName evidence="2">Uncharacterized protein</fullName>
    </submittedName>
</protein>
<gene>
    <name evidence="2" type="ORF">A2682_02580</name>
</gene>
<dbReference type="EMBL" id="MHST01000018">
    <property type="protein sequence ID" value="OHA48650.1"/>
    <property type="molecule type" value="Genomic_DNA"/>
</dbReference>
<accession>A0A1G2PK01</accession>
<dbReference type="Proteomes" id="UP000178690">
    <property type="component" value="Unassembled WGS sequence"/>
</dbReference>
<evidence type="ECO:0000313" key="3">
    <source>
        <dbReference type="Proteomes" id="UP000178690"/>
    </source>
</evidence>
<evidence type="ECO:0000256" key="1">
    <source>
        <dbReference type="SAM" id="Phobius"/>
    </source>
</evidence>
<comment type="caution">
    <text evidence="2">The sequence shown here is derived from an EMBL/GenBank/DDBJ whole genome shotgun (WGS) entry which is preliminary data.</text>
</comment>
<sequence length="77" mass="8298">MIVIALLFALLAAPIVLWIAGLETPAIVAGIFVAASAPSIVQVFHLALFHREWPRISAGPSIVWAGQRIGFEPRTTH</sequence>